<keyword evidence="3" id="KW-0255">Endonuclease</keyword>
<reference evidence="3 4" key="1">
    <citation type="submission" date="2018-04" db="EMBL/GenBank/DDBJ databases">
        <title>Genomic Encyclopedia of Type Strains, Phase IV (KMG-IV): sequencing the most valuable type-strain genomes for metagenomic binning, comparative biology and taxonomic classification.</title>
        <authorList>
            <person name="Goeker M."/>
        </authorList>
    </citation>
    <scope>NUCLEOTIDE SEQUENCE [LARGE SCALE GENOMIC DNA]</scope>
    <source>
        <strain evidence="3 4">DSM 45771</strain>
    </source>
</reference>
<organism evidence="3 4">
    <name type="scientific">Actinomycetospora cinnamomea</name>
    <dbReference type="NCBI Taxonomy" id="663609"/>
    <lineage>
        <taxon>Bacteria</taxon>
        <taxon>Bacillati</taxon>
        <taxon>Actinomycetota</taxon>
        <taxon>Actinomycetes</taxon>
        <taxon>Pseudonocardiales</taxon>
        <taxon>Pseudonocardiaceae</taxon>
        <taxon>Actinomycetospora</taxon>
    </lineage>
</organism>
<dbReference type="InterPro" id="IPR007569">
    <property type="entry name" value="DUF559"/>
</dbReference>
<protein>
    <submittedName>
        <fullName evidence="3">Very-short-patch-repair endonuclease</fullName>
    </submittedName>
</protein>
<keyword evidence="3" id="KW-0378">Hydrolase</keyword>
<feature type="transmembrane region" description="Helical" evidence="1">
    <location>
        <begin position="65"/>
        <end position="84"/>
    </location>
</feature>
<evidence type="ECO:0000313" key="4">
    <source>
        <dbReference type="Proteomes" id="UP000245639"/>
    </source>
</evidence>
<dbReference type="EMBL" id="QEKW01000010">
    <property type="protein sequence ID" value="PVZ08016.1"/>
    <property type="molecule type" value="Genomic_DNA"/>
</dbReference>
<evidence type="ECO:0000313" key="3">
    <source>
        <dbReference type="EMBL" id="PVZ08016.1"/>
    </source>
</evidence>
<dbReference type="SUPFAM" id="SSF52980">
    <property type="entry name" value="Restriction endonuclease-like"/>
    <property type="match status" value="1"/>
</dbReference>
<evidence type="ECO:0000256" key="1">
    <source>
        <dbReference type="SAM" id="Phobius"/>
    </source>
</evidence>
<dbReference type="Gene3D" id="3.40.960.10">
    <property type="entry name" value="VSR Endonuclease"/>
    <property type="match status" value="1"/>
</dbReference>
<keyword evidence="4" id="KW-1185">Reference proteome</keyword>
<gene>
    <name evidence="3" type="ORF">C8D89_110170</name>
</gene>
<accession>A0A2U1F760</accession>
<proteinExistence type="predicted"/>
<feature type="transmembrane region" description="Helical" evidence="1">
    <location>
        <begin position="39"/>
        <end position="58"/>
    </location>
</feature>
<name>A0A2U1F760_9PSEU</name>
<keyword evidence="1" id="KW-1133">Transmembrane helix</keyword>
<comment type="caution">
    <text evidence="3">The sequence shown here is derived from an EMBL/GenBank/DDBJ whole genome shotgun (WGS) entry which is preliminary data.</text>
</comment>
<sequence length="301" mass="32946">MDTEDLSALLRRQDGVLSRAQALAHGLTRAAIDHRLARGLWTVLWPCVYLSAAHTLGARVRVRGAALWLGGTATLTGVGAAWWWRLRDEPPEVLHFLVPPERRVRSRGTVRVVRRALEARFRSTVDGVPVVSRAYAVVEAAAELGLRHGAELMDRALLADRVTLDGLRRAHRARLGRPGSVTVARLLALAAGRARSEAERRLHRLLRGAGVVGWFADHRVVVPGYGAAVLDLAFPTARVVVEVDGWAYHRDLPAFRRDQARQNALVLAGWTVLRVNWHDLEADPDAVLATITAAIAPPATA</sequence>
<keyword evidence="1" id="KW-0472">Membrane</keyword>
<dbReference type="RefSeq" id="WP_116709684.1">
    <property type="nucleotide sequence ID" value="NZ_QEKW01000010.1"/>
</dbReference>
<feature type="domain" description="DUF559" evidence="2">
    <location>
        <begin position="193"/>
        <end position="295"/>
    </location>
</feature>
<dbReference type="AlphaFoldDB" id="A0A2U1F760"/>
<dbReference type="OrthoDB" id="5243722at2"/>
<dbReference type="InterPro" id="IPR011335">
    <property type="entry name" value="Restrct_endonuc-II-like"/>
</dbReference>
<dbReference type="Proteomes" id="UP000245639">
    <property type="component" value="Unassembled WGS sequence"/>
</dbReference>
<evidence type="ECO:0000259" key="2">
    <source>
        <dbReference type="Pfam" id="PF04480"/>
    </source>
</evidence>
<keyword evidence="3" id="KW-0540">Nuclease</keyword>
<keyword evidence="1" id="KW-0812">Transmembrane</keyword>
<dbReference type="Pfam" id="PF04480">
    <property type="entry name" value="DUF559"/>
    <property type="match status" value="1"/>
</dbReference>
<dbReference type="GO" id="GO:0004519">
    <property type="term" value="F:endonuclease activity"/>
    <property type="evidence" value="ECO:0007669"/>
    <property type="project" value="UniProtKB-KW"/>
</dbReference>